<dbReference type="EMBL" id="LGRX02010721">
    <property type="protein sequence ID" value="KAK3269818.1"/>
    <property type="molecule type" value="Genomic_DNA"/>
</dbReference>
<dbReference type="GO" id="GO:0035267">
    <property type="term" value="C:NuA4 histone acetyltransferase complex"/>
    <property type="evidence" value="ECO:0007669"/>
    <property type="project" value="TreeGrafter"/>
</dbReference>
<comment type="similarity">
    <text evidence="2">Belongs to the EAF7 family.</text>
</comment>
<keyword evidence="9" id="KW-1185">Reference proteome</keyword>
<dbReference type="PANTHER" id="PTHR13581:SF5">
    <property type="entry name" value="MRG_MORF4L-BINDING PROTEIN"/>
    <property type="match status" value="1"/>
</dbReference>
<dbReference type="GO" id="GO:0005634">
    <property type="term" value="C:nucleus"/>
    <property type="evidence" value="ECO:0007669"/>
    <property type="project" value="UniProtKB-SubCell"/>
</dbReference>
<evidence type="ECO:0000313" key="9">
    <source>
        <dbReference type="Proteomes" id="UP001190700"/>
    </source>
</evidence>
<feature type="region of interest" description="Disordered" evidence="7">
    <location>
        <begin position="1"/>
        <end position="26"/>
    </location>
</feature>
<keyword evidence="5" id="KW-0804">Transcription</keyword>
<keyword evidence="3" id="KW-0156">Chromatin regulator</keyword>
<evidence type="ECO:0000256" key="4">
    <source>
        <dbReference type="ARBA" id="ARBA00023015"/>
    </source>
</evidence>
<dbReference type="PANTHER" id="PTHR13581">
    <property type="entry name" value="MRG-BINDING PROTEIN"/>
    <property type="match status" value="1"/>
</dbReference>
<organism evidence="8 9">
    <name type="scientific">Cymbomonas tetramitiformis</name>
    <dbReference type="NCBI Taxonomy" id="36881"/>
    <lineage>
        <taxon>Eukaryota</taxon>
        <taxon>Viridiplantae</taxon>
        <taxon>Chlorophyta</taxon>
        <taxon>Pyramimonadophyceae</taxon>
        <taxon>Pyramimonadales</taxon>
        <taxon>Pyramimonadaceae</taxon>
        <taxon>Cymbomonas</taxon>
    </lineage>
</organism>
<dbReference type="GO" id="GO:0006357">
    <property type="term" value="P:regulation of transcription by RNA polymerase II"/>
    <property type="evidence" value="ECO:0007669"/>
    <property type="project" value="TreeGrafter"/>
</dbReference>
<evidence type="ECO:0000313" key="8">
    <source>
        <dbReference type="EMBL" id="KAK3269818.1"/>
    </source>
</evidence>
<comment type="subcellular location">
    <subcellularLocation>
        <location evidence="1">Nucleus</location>
    </subcellularLocation>
</comment>
<dbReference type="Proteomes" id="UP001190700">
    <property type="component" value="Unassembled WGS sequence"/>
</dbReference>
<keyword evidence="4" id="KW-0805">Transcription regulation</keyword>
<protein>
    <submittedName>
        <fullName evidence="8">Uncharacterized protein</fullName>
    </submittedName>
</protein>
<dbReference type="InterPro" id="IPR012423">
    <property type="entry name" value="Eaf7/MRGBP"/>
</dbReference>
<evidence type="ECO:0000256" key="1">
    <source>
        <dbReference type="ARBA" id="ARBA00004123"/>
    </source>
</evidence>
<evidence type="ECO:0000256" key="7">
    <source>
        <dbReference type="SAM" id="MobiDB-lite"/>
    </source>
</evidence>
<accession>A0AAE0G1J1</accession>
<dbReference type="AlphaFoldDB" id="A0AAE0G1J1"/>
<sequence length="116" mass="13789">MNSQPKYHQNLAETDMIFSGSGNDDEENRELSMEIKVLEAIEIYTPSKIQGVHGHFVLFGLIDNLERRLRRKFTPDEVRDLLDRFYSLERVKPDEEDEEYFLDDEEFSLPEDFKVE</sequence>
<comment type="caution">
    <text evidence="8">The sequence shown here is derived from an EMBL/GenBank/DDBJ whole genome shotgun (WGS) entry which is preliminary data.</text>
</comment>
<proteinExistence type="inferred from homology"/>
<reference evidence="8 9" key="1">
    <citation type="journal article" date="2015" name="Genome Biol. Evol.">
        <title>Comparative Genomics of a Bacterivorous Green Alga Reveals Evolutionary Causalities and Consequences of Phago-Mixotrophic Mode of Nutrition.</title>
        <authorList>
            <person name="Burns J.A."/>
            <person name="Paasch A."/>
            <person name="Narechania A."/>
            <person name="Kim E."/>
        </authorList>
    </citation>
    <scope>NUCLEOTIDE SEQUENCE [LARGE SCALE GENOMIC DNA]</scope>
    <source>
        <strain evidence="8 9">PLY_AMNH</strain>
    </source>
</reference>
<gene>
    <name evidence="8" type="ORF">CYMTET_21755</name>
</gene>
<dbReference type="GO" id="GO:0006325">
    <property type="term" value="P:chromatin organization"/>
    <property type="evidence" value="ECO:0007669"/>
    <property type="project" value="UniProtKB-KW"/>
</dbReference>
<evidence type="ECO:0000256" key="2">
    <source>
        <dbReference type="ARBA" id="ARBA00007117"/>
    </source>
</evidence>
<evidence type="ECO:0000256" key="5">
    <source>
        <dbReference type="ARBA" id="ARBA00023163"/>
    </source>
</evidence>
<evidence type="ECO:0000256" key="6">
    <source>
        <dbReference type="ARBA" id="ARBA00023242"/>
    </source>
</evidence>
<name>A0AAE0G1J1_9CHLO</name>
<evidence type="ECO:0000256" key="3">
    <source>
        <dbReference type="ARBA" id="ARBA00022853"/>
    </source>
</evidence>
<keyword evidence="6" id="KW-0539">Nucleus</keyword>